<organism evidence="2">
    <name type="scientific">marine sediment metagenome</name>
    <dbReference type="NCBI Taxonomy" id="412755"/>
    <lineage>
        <taxon>unclassified sequences</taxon>
        <taxon>metagenomes</taxon>
        <taxon>ecological metagenomes</taxon>
    </lineage>
</organism>
<evidence type="ECO:0000313" key="2">
    <source>
        <dbReference type="EMBL" id="KKL72853.1"/>
    </source>
</evidence>
<protein>
    <recommendedName>
        <fullName evidence="1">DUF2460 domain-containing protein</fullName>
    </recommendedName>
</protein>
<evidence type="ECO:0000259" key="1">
    <source>
        <dbReference type="Pfam" id="PF09343"/>
    </source>
</evidence>
<comment type="caution">
    <text evidence="2">The sequence shown here is derived from an EMBL/GenBank/DDBJ whole genome shotgun (WGS) entry which is preliminary data.</text>
</comment>
<sequence>YENKPSGETRTDVEAIRSLFAAQEGRAHGFRFKDFGDFNIGDFANPTTDNQSIGTGDTVETVFQVFKTYTFGAITYDRNPITRIVSGAVAVLLDDVVKSDPGDYSIDLDTGLITFTSPPGGSVDVQVALEYDNPVRFDIDHLEISEELASLGAIPSIPLVELRGE</sequence>
<dbReference type="EMBL" id="LAZR01025142">
    <property type="protein sequence ID" value="KKL72853.1"/>
    <property type="molecule type" value="Genomic_DNA"/>
</dbReference>
<dbReference type="Pfam" id="PF09343">
    <property type="entry name" value="DUF2460"/>
    <property type="match status" value="1"/>
</dbReference>
<proteinExistence type="predicted"/>
<dbReference type="InterPro" id="IPR011740">
    <property type="entry name" value="DUF2460"/>
</dbReference>
<reference evidence="2" key="1">
    <citation type="journal article" date="2015" name="Nature">
        <title>Complex archaea that bridge the gap between prokaryotes and eukaryotes.</title>
        <authorList>
            <person name="Spang A."/>
            <person name="Saw J.H."/>
            <person name="Jorgensen S.L."/>
            <person name="Zaremba-Niedzwiedzka K."/>
            <person name="Martijn J."/>
            <person name="Lind A.E."/>
            <person name="van Eijk R."/>
            <person name="Schleper C."/>
            <person name="Guy L."/>
            <person name="Ettema T.J."/>
        </authorList>
    </citation>
    <scope>NUCLEOTIDE SEQUENCE</scope>
</reference>
<name>A0A0F9EFK7_9ZZZZ</name>
<feature type="domain" description="DUF2460" evidence="1">
    <location>
        <begin position="3"/>
        <end position="163"/>
    </location>
</feature>
<dbReference type="AlphaFoldDB" id="A0A0F9EFK7"/>
<gene>
    <name evidence="2" type="ORF">LCGC14_2080740</name>
</gene>
<accession>A0A0F9EFK7</accession>
<feature type="non-terminal residue" evidence="2">
    <location>
        <position position="1"/>
    </location>
</feature>